<evidence type="ECO:0000259" key="7">
    <source>
        <dbReference type="PROSITE" id="PS50041"/>
    </source>
</evidence>
<dbReference type="Pfam" id="PF25106">
    <property type="entry name" value="VWA_4"/>
    <property type="match status" value="1"/>
</dbReference>
<dbReference type="InterPro" id="IPR036465">
    <property type="entry name" value="vWFA_dom_sf"/>
</dbReference>
<dbReference type="PANTHER" id="PTHR47324:SF1">
    <property type="entry name" value="EGF-LIKE DOMAIN-CONTAINING PROTEIN-RELATED"/>
    <property type="match status" value="1"/>
</dbReference>
<dbReference type="GeneID" id="36374314"/>
<organism evidence="8">
    <name type="scientific">Strongyloides ratti</name>
    <name type="common">Parasitic roundworm</name>
    <dbReference type="NCBI Taxonomy" id="34506"/>
    <lineage>
        <taxon>Eukaryota</taxon>
        <taxon>Metazoa</taxon>
        <taxon>Ecdysozoa</taxon>
        <taxon>Nematoda</taxon>
        <taxon>Chromadorea</taxon>
        <taxon>Rhabditida</taxon>
        <taxon>Tylenchina</taxon>
        <taxon>Panagrolaimomorpha</taxon>
        <taxon>Strongyloidoidea</taxon>
        <taxon>Strongyloididae</taxon>
        <taxon>Strongyloides</taxon>
    </lineage>
</organism>
<proteinExistence type="predicted"/>
<gene>
    <name evidence="8 10 11" type="ORF">SRAE_1000022500</name>
</gene>
<dbReference type="SMART" id="SM00181">
    <property type="entry name" value="EGF"/>
    <property type="match status" value="3"/>
</dbReference>
<keyword evidence="8" id="KW-0430">Lectin</keyword>
<dbReference type="PROSITE" id="PS50026">
    <property type="entry name" value="EGF_3"/>
    <property type="match status" value="3"/>
</dbReference>
<dbReference type="SUPFAM" id="SSF53300">
    <property type="entry name" value="vWA-like"/>
    <property type="match status" value="2"/>
</dbReference>
<dbReference type="InterPro" id="IPR057085">
    <property type="entry name" value="Ig_Irg-7"/>
</dbReference>
<dbReference type="PROSITE" id="PS50041">
    <property type="entry name" value="C_TYPE_LECTIN_2"/>
    <property type="match status" value="1"/>
</dbReference>
<evidence type="ECO:0000256" key="5">
    <source>
        <dbReference type="SAM" id="SignalP"/>
    </source>
</evidence>
<feature type="disulfide bond" evidence="4">
    <location>
        <begin position="1496"/>
        <end position="1505"/>
    </location>
</feature>
<dbReference type="WBParaSite" id="SRAE_1000022500.1">
    <property type="protein sequence ID" value="SRAE_1000022500.1"/>
    <property type="gene ID" value="WBGene00256819"/>
</dbReference>
<dbReference type="InterPro" id="IPR006582">
    <property type="entry name" value="MD_domain"/>
</dbReference>
<feature type="chain" id="PRO_5015030389" evidence="5">
    <location>
        <begin position="24"/>
        <end position="2155"/>
    </location>
</feature>
<keyword evidence="4" id="KW-1015">Disulfide bond</keyword>
<dbReference type="PANTHER" id="PTHR47324">
    <property type="entry name" value="PROTEIN IRG-7-RELATED"/>
    <property type="match status" value="1"/>
</dbReference>
<dbReference type="InterPro" id="IPR057086">
    <property type="entry name" value="GBD_Irg-7_N"/>
</dbReference>
<comment type="subcellular location">
    <subcellularLocation>
        <location evidence="1">Secreted</location>
    </subcellularLocation>
</comment>
<feature type="disulfide bond" evidence="4">
    <location>
        <begin position="840"/>
        <end position="849"/>
    </location>
</feature>
<dbReference type="InterPro" id="IPR001304">
    <property type="entry name" value="C-type_lectin-like"/>
</dbReference>
<evidence type="ECO:0000313" key="11">
    <source>
        <dbReference type="WormBase" id="SRAE_1000022500"/>
    </source>
</evidence>
<dbReference type="Pfam" id="PF23623">
    <property type="entry name" value="GBD_IRG7_N"/>
    <property type="match status" value="1"/>
</dbReference>
<dbReference type="Pfam" id="PF00059">
    <property type="entry name" value="Lectin_C"/>
    <property type="match status" value="1"/>
</dbReference>
<dbReference type="InterPro" id="IPR053295">
    <property type="entry name" value="Innate_immunity_reg"/>
</dbReference>
<dbReference type="CTD" id="36374314"/>
<dbReference type="SUPFAM" id="SSF56436">
    <property type="entry name" value="C-type lectin-like"/>
    <property type="match status" value="1"/>
</dbReference>
<reference evidence="8 9" key="1">
    <citation type="submission" date="2014-09" db="EMBL/GenBank/DDBJ databases">
        <authorList>
            <person name="Martin A.A."/>
        </authorList>
    </citation>
    <scope>NUCLEOTIDE SEQUENCE</scope>
    <source>
        <strain evidence="9">ED321</strain>
        <strain evidence="8">ED321 Heterogonic</strain>
    </source>
</reference>
<dbReference type="PROSITE" id="PS01186">
    <property type="entry name" value="EGF_2"/>
    <property type="match status" value="2"/>
</dbReference>
<dbReference type="OMA" id="NSAYEME"/>
<dbReference type="RefSeq" id="XP_024501151.1">
    <property type="nucleotide sequence ID" value="XM_024647033.1"/>
</dbReference>
<evidence type="ECO:0000256" key="4">
    <source>
        <dbReference type="PROSITE-ProRule" id="PRU00076"/>
    </source>
</evidence>
<dbReference type="InterPro" id="IPR016187">
    <property type="entry name" value="CTDL_fold"/>
</dbReference>
<feature type="domain" description="C-type lectin" evidence="7">
    <location>
        <begin position="1176"/>
        <end position="1294"/>
    </location>
</feature>
<dbReference type="STRING" id="34506.A0A090L378"/>
<keyword evidence="3 5" id="KW-0732">Signal</keyword>
<dbReference type="CDD" id="cd00198">
    <property type="entry name" value="vWFA"/>
    <property type="match status" value="1"/>
</dbReference>
<keyword evidence="2" id="KW-0964">Secreted</keyword>
<dbReference type="EMBL" id="LN609528">
    <property type="protein sequence ID" value="CEF61949.1"/>
    <property type="molecule type" value="Genomic_DNA"/>
</dbReference>
<dbReference type="OrthoDB" id="5781816at2759"/>
<dbReference type="PROSITE" id="PS00022">
    <property type="entry name" value="EGF_1"/>
    <property type="match status" value="3"/>
</dbReference>
<keyword evidence="4" id="KW-0245">EGF-like domain</keyword>
<feature type="disulfide bond" evidence="4">
    <location>
        <begin position="379"/>
        <end position="388"/>
    </location>
</feature>
<accession>A0A090L378</accession>
<feature type="domain" description="EGF-like" evidence="6">
    <location>
        <begin position="356"/>
        <end position="389"/>
    </location>
</feature>
<dbReference type="InterPro" id="IPR016186">
    <property type="entry name" value="C-type_lectin-like/link_sf"/>
</dbReference>
<feature type="domain" description="EGF-like" evidence="6">
    <location>
        <begin position="810"/>
        <end position="850"/>
    </location>
</feature>
<dbReference type="InterPro" id="IPR000742">
    <property type="entry name" value="EGF"/>
</dbReference>
<dbReference type="CDD" id="cd00037">
    <property type="entry name" value="CLECT"/>
    <property type="match status" value="1"/>
</dbReference>
<dbReference type="InterPro" id="IPR056861">
    <property type="entry name" value="HMCN1-like_VWA"/>
</dbReference>
<feature type="signal peptide" evidence="5">
    <location>
        <begin position="1"/>
        <end position="23"/>
    </location>
</feature>
<dbReference type="Gene3D" id="2.10.25.10">
    <property type="entry name" value="Laminin"/>
    <property type="match status" value="3"/>
</dbReference>
<dbReference type="CDD" id="cd00054">
    <property type="entry name" value="EGF_CA"/>
    <property type="match status" value="1"/>
</dbReference>
<protein>
    <submittedName>
        <fullName evidence="8">Epidermal growth factor-like domain and C-type lectin domain and von Willebrand factor, type A domain and MD domain and C-type lectin-like domain and C-type lectin fold domain-containing protein</fullName>
    </submittedName>
</protein>
<dbReference type="WormBase" id="SRAE_1000022500">
    <property type="protein sequence ID" value="SRP05778"/>
    <property type="gene ID" value="WBGene00256819"/>
</dbReference>
<sequence>MILFKKYTFLFLFIASLLFPVNSINNAENEDLKLIKKLEKTWDLKKDVTINEDLLKPMQKKYDNISFASSGYGCQLPGYTGQYCEFPICESSNHEHFDKEAVSVLVDFIHQRSCNKNAPLYVDVSMFSFTIEIHSPSSSQPDINVYDQNGTIVSPFNIDKTDPTKTIILYQPQKPGIYQITPKTNTPEKGCFIYVSAIAHSHVDIGFVPASENDILPPERNDFPMSNPYYNQLNTIVAHSINVRQPGHISTFLIYKDYNIISKPQRVNIRYGCEFDYYYNSFFCYNQDYYFVKIEGYDYFGNSFSRIKAFSCLINPNPQIPPTTPKPLNPQSCKNNGTLVINKDNTTYCYCKNLFTSYDCSTRICLNDGKSLDDGTCLCGDGYSGDHCQDIKCTIDSGYLPPQNINKPIFIIRSRQSMNVYINQLIPQIRQIAKDLQNIQDEWFKNFGLITFNNNGTVFEQNSFYSVENFIAYLRNLGSSTDTSGSCSDNIFSSITAAIEKFQPGSRSPIYVLTDALPNDLNYFDNVNQLNSYYLSPIYFFIFEQLNCNPSDIYSQEYRKMEKLSEIFSGTVFPIYSNETNQFGNLFYNVMSSTYFKSELMYGNDVDTCSDIKVFNTLAIDSQFDKLAIITTGNNLKLQLVTPEGDPVDATLLYTSSSISIWNYTGLHSGQWQFSIIPSDTITSCSIRVYAVISPDGQLYAPHYKLNWGFTSELNMDKPIIQPLVGMSNSLVAHLDNYQLIDPSKINAEVVIYSKNSNGKNMIFASNGIWRDGCNFQIYFAPFHCYTPDETLYFTLFVKDINDFHIQRAGSMYCASFHPTQKPPSSCQNGGFMLNGTCICPPSYTGNNCEIPVCQNGGTPSFKGCSCPPLVEGKFCEILTCPSKSVFPKPFSNNQSITFLLDITYTNSLLLRQLAIYSDVMLRDILSHDSKHIDIIYVYGFNETSMAIPIGITDVNNLEMVNNFFNEAYTKSMAASKKCVKVETWQAINLARMMSDQNSQVFVFQSSIPNEDDSTLSILYTKIQDEFIQKGLTLTLYVGALGKSKYYCNGDSNSFNNLKSLAEKSYQGDFLEITYSGYMNIPKIVPSFVSSSIIYKKTYDDCKRNCSLYFSIDSHTQNIQLKIKGNVGRNLVTLKMPNQSIDNNFYGLIEDNSTGLSIFESRRECDEGWESLGPQYCMRYIAEPASWIDSHNYCVNNKAFLVDDMYPSKDSYLTSYQNEYNISSVWIGLTSLKNYSSGKWSWNRDPLTSVPLTSTHYTNWNRNAVLNDNTKQCAYKGIDWNTDSCSSLRPFICQKHKYQDSFDPSISETENLPPGKWSVSVTSTGLTNIEIRVQSKIRIHNGFLTNVHGDSVKAYGDFYSKNQRLAAHITLINHNIFDTYIVNTRMFLYNNVMIQAANYQPRESCTYQYISEIISCGDPQQSYESFYAITTGVDEFGYTIQRYTTHTCVKKVKRCSHGVSYNGECYCNDDWTGELCNVPICQNNGTYNNNTNTCTCQQGYSGETCNKPICLNPSLNKINRNGKIFVLVIENTSANLVAINSLRKNISNILKNVDSQWITEYIYVLFDSTSSNPITQRFYNIDDYVSSIQRIVPQDSTTSCNLPVYNALITAIQQLDQQQSVVYTITRSLPSDLNNEYEFEKTLIKYGPQLFYHTISNSSGCITDITNDILLRIQKYAIGSGGNILTTSENDLGSAFSVIYPSLYQGTTLSNPALYNTSCQDGIEIYLNVDRNISDIYFYIYGVYPTVSVVSSSNESLSVTTAFSGQLDISPGLYIYKIPYVDTFGIYTIKINGNGACYGQIRAVGSSELYYGFVPSNIHFLDIGKHLDNATTVPLNDYNQIVGSIVGDQASLTYVRLINTETNEYQYLKFYRRDNCTYNYYSDPFKCDKGLIVLTFYARDNSGFNIIRESITMCVNIVAPPTFIPSTSSPKINGSTKVSVITKSTTTTPSPSVFDAKANIYLITDVSSNVPANVYANTLTNFLIQLFNYFKIFPQNVNVAFSPSPGDANLWLSLPTFNTYKGINMLKISINASYYPVNESQTPGQNQLTDVIGMALNYNFLNTGYNSAYKPHIIFYVTTTSSPNSATIAKAQEIRESGKFKIITIAYKPLTNIGGLQKMGDCFYKATDEIDLSALSTALAIKINRASAAGNEYQC</sequence>
<reference evidence="10" key="2">
    <citation type="submission" date="2020-12" db="UniProtKB">
        <authorList>
            <consortium name="WormBaseParasite"/>
        </authorList>
    </citation>
    <scope>IDENTIFICATION</scope>
</reference>
<evidence type="ECO:0000313" key="9">
    <source>
        <dbReference type="Proteomes" id="UP000035682"/>
    </source>
</evidence>
<name>A0A090L378_STRRB</name>
<evidence type="ECO:0000313" key="8">
    <source>
        <dbReference type="EMBL" id="CEF61949.1"/>
    </source>
</evidence>
<dbReference type="GO" id="GO:0030246">
    <property type="term" value="F:carbohydrate binding"/>
    <property type="evidence" value="ECO:0007669"/>
    <property type="project" value="UniProtKB-KW"/>
</dbReference>
<dbReference type="Pfam" id="PF24415">
    <property type="entry name" value="Ig_Irg-7"/>
    <property type="match status" value="2"/>
</dbReference>
<dbReference type="Gene3D" id="3.10.100.10">
    <property type="entry name" value="Mannose-Binding Protein A, subunit A"/>
    <property type="match status" value="1"/>
</dbReference>
<evidence type="ECO:0000259" key="6">
    <source>
        <dbReference type="PROSITE" id="PS50026"/>
    </source>
</evidence>
<dbReference type="SMART" id="SM00604">
    <property type="entry name" value="MD"/>
    <property type="match status" value="2"/>
</dbReference>
<dbReference type="Gene3D" id="3.40.50.410">
    <property type="entry name" value="von Willebrand factor, type A domain"/>
    <property type="match status" value="1"/>
</dbReference>
<evidence type="ECO:0000313" key="10">
    <source>
        <dbReference type="WBParaSite" id="SRAE_1000022500.1"/>
    </source>
</evidence>
<keyword evidence="9" id="KW-1185">Reference proteome</keyword>
<comment type="caution">
    <text evidence="4">Lacks conserved residue(s) required for the propagation of feature annotation.</text>
</comment>
<evidence type="ECO:0000256" key="2">
    <source>
        <dbReference type="ARBA" id="ARBA00022525"/>
    </source>
</evidence>
<dbReference type="SMART" id="SM00034">
    <property type="entry name" value="CLECT"/>
    <property type="match status" value="1"/>
</dbReference>
<dbReference type="Proteomes" id="UP000035682">
    <property type="component" value="Unplaced"/>
</dbReference>
<evidence type="ECO:0000256" key="1">
    <source>
        <dbReference type="ARBA" id="ARBA00004613"/>
    </source>
</evidence>
<feature type="domain" description="EGF-like" evidence="6">
    <location>
        <begin position="1472"/>
        <end position="1506"/>
    </location>
</feature>
<evidence type="ECO:0000256" key="3">
    <source>
        <dbReference type="ARBA" id="ARBA00022729"/>
    </source>
</evidence>